<evidence type="ECO:0000313" key="4">
    <source>
        <dbReference type="Proteomes" id="UP001595793"/>
    </source>
</evidence>
<reference evidence="2" key="3">
    <citation type="submission" date="2024-09" db="EMBL/GenBank/DDBJ databases">
        <authorList>
            <person name="Sun Q."/>
            <person name="Mori K."/>
        </authorList>
    </citation>
    <scope>NUCLEOTIDE SEQUENCE</scope>
    <source>
        <strain evidence="2">CECT 9128</strain>
    </source>
</reference>
<comment type="caution">
    <text evidence="2">The sequence shown here is derived from an EMBL/GenBank/DDBJ whole genome shotgun (WGS) entry which is preliminary data.</text>
</comment>
<dbReference type="InterPro" id="IPR001466">
    <property type="entry name" value="Beta-lactam-related"/>
</dbReference>
<protein>
    <submittedName>
        <fullName evidence="2">Serine hydrolase domain-containing protein</fullName>
        <ecNumber evidence="2">3.-.-.-</ecNumber>
    </submittedName>
</protein>
<organism evidence="2 4">
    <name type="scientific">Zunongwangia endophytica</name>
    <dbReference type="NCBI Taxonomy" id="1808945"/>
    <lineage>
        <taxon>Bacteria</taxon>
        <taxon>Pseudomonadati</taxon>
        <taxon>Bacteroidota</taxon>
        <taxon>Flavobacteriia</taxon>
        <taxon>Flavobacteriales</taxon>
        <taxon>Flavobacteriaceae</taxon>
        <taxon>Zunongwangia</taxon>
    </lineage>
</organism>
<dbReference type="EMBL" id="JBHSAS010000011">
    <property type="protein sequence ID" value="MFC4028608.1"/>
    <property type="molecule type" value="Genomic_DNA"/>
</dbReference>
<dbReference type="Pfam" id="PF00144">
    <property type="entry name" value="Beta-lactamase"/>
    <property type="match status" value="1"/>
</dbReference>
<keyword evidence="4" id="KW-1185">Reference proteome</keyword>
<evidence type="ECO:0000313" key="2">
    <source>
        <dbReference type="EMBL" id="MFC4028243.1"/>
    </source>
</evidence>
<dbReference type="EMBL" id="JBHSAS010000006">
    <property type="protein sequence ID" value="MFC4028243.1"/>
    <property type="molecule type" value="Genomic_DNA"/>
</dbReference>
<dbReference type="RefSeq" id="WP_290231019.1">
    <property type="nucleotide sequence ID" value="NZ_JAUFPZ010000002.1"/>
</dbReference>
<sequence length="357" mass="40117">MKHKLLIAIAVFIYSTSISQTKESISKGQISIIDEKIKDFPKATELSIAFIKNGEVSFYGAKRIDDTIEYVDNSNKVFEIGSLTKVFTSTLLANLVLQHKIDLNKPIHSYFDFPIGNKEITVLQLANHTSGLPKLPSNLDLDKADQSNPYKNYSKEDLKELLRNKLEIISDPGTAYEYSNIGAGILGYLLEVQTDLTYEELLKKYIVAKYDMKNTSTILNNINSDLVEGLDSNGNKTANWDLNALVGAGGILSNVEDLSKFAIAQLNQENKELELTRKTTFEIPEYQMEVGLAWKILKPDPENKWYMHNGGTSGYSTMFALDIENEIGIIILSNVSTFNENARNIDQLCLELMQSQY</sequence>
<evidence type="ECO:0000313" key="3">
    <source>
        <dbReference type="EMBL" id="MFC4028608.1"/>
    </source>
</evidence>
<dbReference type="Proteomes" id="UP001595793">
    <property type="component" value="Unassembled WGS sequence"/>
</dbReference>
<evidence type="ECO:0000259" key="1">
    <source>
        <dbReference type="Pfam" id="PF00144"/>
    </source>
</evidence>
<reference evidence="2" key="1">
    <citation type="journal article" date="2014" name="Int. J. Syst. Evol. Microbiol.">
        <title>Complete genome of a new Firmicutes species belonging to the dominant human colonic microbiota ('Ruminococcus bicirculans') reveals two chromosomes and a selective capacity to utilize plant glucans.</title>
        <authorList>
            <consortium name="NISC Comparative Sequencing Program"/>
            <person name="Wegmann U."/>
            <person name="Louis P."/>
            <person name="Goesmann A."/>
            <person name="Henrissat B."/>
            <person name="Duncan S.H."/>
            <person name="Flint H.J."/>
        </authorList>
    </citation>
    <scope>NUCLEOTIDE SEQUENCE</scope>
    <source>
        <strain evidence="2">CECT 9128</strain>
    </source>
</reference>
<dbReference type="SUPFAM" id="SSF56601">
    <property type="entry name" value="beta-lactamase/transpeptidase-like"/>
    <property type="match status" value="1"/>
</dbReference>
<accession>A0ABV8HB84</accession>
<dbReference type="InterPro" id="IPR012338">
    <property type="entry name" value="Beta-lactam/transpept-like"/>
</dbReference>
<dbReference type="PANTHER" id="PTHR46825:SF9">
    <property type="entry name" value="BETA-LACTAMASE-RELATED DOMAIN-CONTAINING PROTEIN"/>
    <property type="match status" value="1"/>
</dbReference>
<name>A0ABV8HB84_9FLAO</name>
<gene>
    <name evidence="2" type="ORF">ACFOS1_12550</name>
    <name evidence="3" type="ORF">ACFOS1_14415</name>
</gene>
<keyword evidence="2" id="KW-0378">Hydrolase</keyword>
<proteinExistence type="predicted"/>
<feature type="domain" description="Beta-lactamase-related" evidence="1">
    <location>
        <begin position="34"/>
        <end position="344"/>
    </location>
</feature>
<dbReference type="GO" id="GO:0016787">
    <property type="term" value="F:hydrolase activity"/>
    <property type="evidence" value="ECO:0007669"/>
    <property type="project" value="UniProtKB-KW"/>
</dbReference>
<dbReference type="PANTHER" id="PTHR46825">
    <property type="entry name" value="D-ALANYL-D-ALANINE-CARBOXYPEPTIDASE/ENDOPEPTIDASE AMPH"/>
    <property type="match status" value="1"/>
</dbReference>
<dbReference type="Gene3D" id="3.40.710.10">
    <property type="entry name" value="DD-peptidase/beta-lactamase superfamily"/>
    <property type="match status" value="1"/>
</dbReference>
<dbReference type="EC" id="3.-.-.-" evidence="2"/>
<reference evidence="4" key="2">
    <citation type="journal article" date="2019" name="Int. J. Syst. Evol. Microbiol.">
        <title>The Global Catalogue of Microorganisms (GCM) 10K type strain sequencing project: providing services to taxonomists for standard genome sequencing and annotation.</title>
        <authorList>
            <consortium name="The Broad Institute Genomics Platform"/>
            <consortium name="The Broad Institute Genome Sequencing Center for Infectious Disease"/>
            <person name="Wu L."/>
            <person name="Ma J."/>
        </authorList>
    </citation>
    <scope>NUCLEOTIDE SEQUENCE [LARGE SCALE GENOMIC DNA]</scope>
    <source>
        <strain evidence="4">CECT 9128</strain>
    </source>
</reference>
<dbReference type="InterPro" id="IPR050491">
    <property type="entry name" value="AmpC-like"/>
</dbReference>